<dbReference type="InterPro" id="IPR036736">
    <property type="entry name" value="ACP-like_sf"/>
</dbReference>
<dbReference type="EMBL" id="ML769472">
    <property type="protein sequence ID" value="KAE9399236.1"/>
    <property type="molecule type" value="Genomic_DNA"/>
</dbReference>
<evidence type="ECO:0000256" key="4">
    <source>
        <dbReference type="ARBA" id="ARBA00023268"/>
    </source>
</evidence>
<dbReference type="CDD" id="cd05918">
    <property type="entry name" value="A_NRPS_SidN3_like"/>
    <property type="match status" value="1"/>
</dbReference>
<dbReference type="OrthoDB" id="416786at2759"/>
<dbReference type="SUPFAM" id="SSF47336">
    <property type="entry name" value="ACP-like"/>
    <property type="match status" value="1"/>
</dbReference>
<dbReference type="Gene3D" id="3.30.300.30">
    <property type="match status" value="2"/>
</dbReference>
<keyword evidence="7" id="KW-1185">Reference proteome</keyword>
<dbReference type="Proteomes" id="UP000799118">
    <property type="component" value="Unassembled WGS sequence"/>
</dbReference>
<dbReference type="SUPFAM" id="SSF52777">
    <property type="entry name" value="CoA-dependent acyltransferases"/>
    <property type="match status" value="2"/>
</dbReference>
<keyword evidence="4" id="KW-0511">Multifunctional enzyme</keyword>
<dbReference type="PROSITE" id="PS00012">
    <property type="entry name" value="PHOSPHOPANTETHEINE"/>
    <property type="match status" value="1"/>
</dbReference>
<dbReference type="Gene3D" id="3.30.559.10">
    <property type="entry name" value="Chloramphenicol acetyltransferase-like domain"/>
    <property type="match status" value="1"/>
</dbReference>
<organism evidence="6 7">
    <name type="scientific">Gymnopus androsaceus JB14</name>
    <dbReference type="NCBI Taxonomy" id="1447944"/>
    <lineage>
        <taxon>Eukaryota</taxon>
        <taxon>Fungi</taxon>
        <taxon>Dikarya</taxon>
        <taxon>Basidiomycota</taxon>
        <taxon>Agaricomycotina</taxon>
        <taxon>Agaricomycetes</taxon>
        <taxon>Agaricomycetidae</taxon>
        <taxon>Agaricales</taxon>
        <taxon>Marasmiineae</taxon>
        <taxon>Omphalotaceae</taxon>
        <taxon>Gymnopus</taxon>
    </lineage>
</organism>
<dbReference type="Gene3D" id="3.40.50.12780">
    <property type="entry name" value="N-terminal domain of ligase-like"/>
    <property type="match status" value="2"/>
</dbReference>
<evidence type="ECO:0000256" key="3">
    <source>
        <dbReference type="ARBA" id="ARBA00022598"/>
    </source>
</evidence>
<dbReference type="Pfam" id="PF00550">
    <property type="entry name" value="PP-binding"/>
    <property type="match status" value="2"/>
</dbReference>
<evidence type="ECO:0000313" key="7">
    <source>
        <dbReference type="Proteomes" id="UP000799118"/>
    </source>
</evidence>
<dbReference type="SUPFAM" id="SSF56801">
    <property type="entry name" value="Acetyl-CoA synthetase-like"/>
    <property type="match status" value="2"/>
</dbReference>
<dbReference type="InterPro" id="IPR029058">
    <property type="entry name" value="AB_hydrolase_fold"/>
</dbReference>
<evidence type="ECO:0000256" key="2">
    <source>
        <dbReference type="ARBA" id="ARBA00022553"/>
    </source>
</evidence>
<dbReference type="Gene3D" id="3.30.559.30">
    <property type="entry name" value="Nonribosomal peptide synthetase, condensation domain"/>
    <property type="match status" value="1"/>
</dbReference>
<dbReference type="Gene3D" id="3.40.50.1820">
    <property type="entry name" value="alpha/beta hydrolase"/>
    <property type="match status" value="1"/>
</dbReference>
<dbReference type="GO" id="GO:0005737">
    <property type="term" value="C:cytoplasm"/>
    <property type="evidence" value="ECO:0007669"/>
    <property type="project" value="TreeGrafter"/>
</dbReference>
<protein>
    <submittedName>
        <fullName evidence="6">Acetyl-CoA synthetase-like protein</fullName>
    </submittedName>
</protein>
<keyword evidence="3" id="KW-0436">Ligase</keyword>
<dbReference type="InterPro" id="IPR010071">
    <property type="entry name" value="AA_adenyl_dom"/>
</dbReference>
<dbReference type="Pfam" id="PF00501">
    <property type="entry name" value="AMP-binding"/>
    <property type="match status" value="3"/>
</dbReference>
<dbReference type="InterPro" id="IPR020845">
    <property type="entry name" value="AMP-binding_CS"/>
</dbReference>
<dbReference type="InterPro" id="IPR009081">
    <property type="entry name" value="PP-bd_ACP"/>
</dbReference>
<evidence type="ECO:0000259" key="5">
    <source>
        <dbReference type="PROSITE" id="PS50075"/>
    </source>
</evidence>
<name>A0A6A4HMD3_9AGAR</name>
<dbReference type="GO" id="GO:0044550">
    <property type="term" value="P:secondary metabolite biosynthetic process"/>
    <property type="evidence" value="ECO:0007669"/>
    <property type="project" value="TreeGrafter"/>
</dbReference>
<dbReference type="InterPro" id="IPR045851">
    <property type="entry name" value="AMP-bd_C_sf"/>
</dbReference>
<dbReference type="NCBIfam" id="TIGR01733">
    <property type="entry name" value="AA-adenyl-dom"/>
    <property type="match status" value="1"/>
</dbReference>
<dbReference type="InterPro" id="IPR006162">
    <property type="entry name" value="Ppantetheine_attach_site"/>
</dbReference>
<evidence type="ECO:0000313" key="6">
    <source>
        <dbReference type="EMBL" id="KAE9399236.1"/>
    </source>
</evidence>
<feature type="domain" description="Carrier" evidence="5">
    <location>
        <begin position="1628"/>
        <end position="1702"/>
    </location>
</feature>
<gene>
    <name evidence="6" type="ORF">BT96DRAFT_920311</name>
</gene>
<dbReference type="FunFam" id="3.30.300.30:FF:000015">
    <property type="entry name" value="Nonribosomal peptide synthase SidD"/>
    <property type="match status" value="1"/>
</dbReference>
<accession>A0A6A4HMD3</accession>
<dbReference type="InterPro" id="IPR001242">
    <property type="entry name" value="Condensation_dom"/>
</dbReference>
<dbReference type="InterPro" id="IPR042099">
    <property type="entry name" value="ANL_N_sf"/>
</dbReference>
<evidence type="ECO:0000256" key="1">
    <source>
        <dbReference type="ARBA" id="ARBA00022450"/>
    </source>
</evidence>
<sequence>MTKIVNGSENAQLLSWTAAKNQTDSSLKLKLPAIHQYISHIALRFPNATALHWWPGNSNDEIQLSYAELEERADALARVLAHREDLKVKKGDIVLAFFDKGIDMIVGILGIATGAAYVPIDISHPTERIRTIHSSTCAKLCLTSFALSSTVASHLPGIQIISDLCYIMYTSGSTGVPKGVMVQHSAVIASVIDGPEANRILREEGFQGKLRTLGFSNYAFDYSIWDIFLTLTSGGTLCLAPRDLMLDDLTFVLNTMNITFLETTPTVLSLVDPVNVPTLVAVYSSGEPLSASVRDKFLSLSKVGRKIRFGNGGAPTETTVMSVFTLLESSPADRDPRIFGKPFGRNRVYVLDDKKNLCPAGKTGTLWIGGAQVTKGYLGRDDLTEAAYCEDIFFGGRMYNTGDLCSWMTDRSGRLLHHGRKDGQVKIRGQRVEIGEVESAVRKYGRATDVYVGKINREVGTEGLVAFLVSKDNDFNEATLLHELGSRLPSYMVPCAAISLSTFPVTNNGKVNSQALKELARSHLERRSAQLNAHVDARPLSSLEKTVVSVWSACLGIKESNIPLDSNFLSCGGDSISAIHATVALRKRGLVLNVTDFLRLGTVQEQSRALTIVEGNHAPRAISYRAFELIDPALKDAIVADCAALGYRKEDIEDAYLCSPLISGLVSVSVNCPSAYTAHYAFKKEGGYNSAHLKAAWLLVLHRHPILRTAALVTSKGIAQFVISDAEACLKWAHVQFESQVECDHAADAHILNSPGFALGVVPTRIALFEGPQSSILTWQIHHSQYDGWCFPRILEDLRVAYAAISQQHSTLHWTSPTVPYPLFVRWLAHQDTSEALTWWSSELKQVTALSWPEISLPNDEVPLTDKLSVRSWMCGKELAAACTKYGITMSSFVRAALGIIFSMHANTEDVAFAVVTSGRNGDLEGIENVVGPCISTLPCRMKVDADDPIASLLKAVQSSSVASSAHHTVGLPEIIQANPHTALNVLLAIENLPGLFEGHDKLLGDYLKGHHLKMNYALAVTIFPSPDGRELRCQFEWDSRLVSMADIDYFSTHLISAFQAITGAAPGTTVGDLNVMSTAEKTFLQTIGTGAGPDPAFAGYDFFHQLLDHISQQFPSRIAIEHMNGASMTYKQLSERSNQVAQGLRSKGVGPEIMVPVLFDKDNSQIDTIVAFVSIMKAGGAFVPLDSSWPADRLAACVKQTNCGFLICDAVTPDIAHVIDTSIVDLDEILNDKDELQPSCVRSETLAYVMFTSGSTGKPKGVMIEHRNIMAYIANGHTIFPLKRVKRMLHFSPYTFDQGLADIFFSVSVGATLILANMSEMLMDMSSVLNLSKTDYALMTPAIAQLISVDGEYPHFKTLVVGGEKVPRQLSEAWRSKVTFIDAYGPTEATVHCISSNHTISFPGPGVIGRPLGSCKAFILNKTNLAPVGVIGELCISGLQLARGYLDAPETTAGVFVPNPFSPGERLYRTGDLARWTSSGEIEYLGRKEGGYVKLNGLRIDLGEVETALMSVKDTYAVVELVEYEGQSRLLAFISKRVVVGGSARVEAVSELYLSQSLISDLQGACRRSLPSHMIPSMWLVLNCIPQAASNKIDRKQLRELFQTLKSSPADLEEISRVLNKAASSDKPDDAFEQIISNIWKELLGLQKIMVHDDFFMIGGDSIRTVVCLARFKARGWDVSLKQFHEARTISRLASIVKNATLGAIDNTDGNVSRPGGLVVQIHSVELEEERARNPVWFIHGGGGFISPLSRAFPRNYPTIDSFAEQYLTLISPDENVYLAGWSSGGTLALAMAALRAKAGLPLKGVILTGLLIDWSPYESPTLRGVHFRHILPLLETADQPYCSVPVLLIRSEIPWTANGKPVWEYPPLPPGQVGPDKRFQHNFYSLEKMPNVTIVTVPGSDHISLMANSSHRRQVCDHIRTWCETA</sequence>
<dbReference type="PROSITE" id="PS00455">
    <property type="entry name" value="AMP_BINDING"/>
    <property type="match status" value="2"/>
</dbReference>
<proteinExistence type="predicted"/>
<dbReference type="GO" id="GO:0043041">
    <property type="term" value="P:amino acid activation for nonribosomal peptide biosynthetic process"/>
    <property type="evidence" value="ECO:0007669"/>
    <property type="project" value="TreeGrafter"/>
</dbReference>
<dbReference type="CDD" id="cd05930">
    <property type="entry name" value="A_NRPS"/>
    <property type="match status" value="1"/>
</dbReference>
<dbReference type="PROSITE" id="PS50075">
    <property type="entry name" value="CARRIER"/>
    <property type="match status" value="2"/>
</dbReference>
<keyword evidence="2" id="KW-0597">Phosphoprotein</keyword>
<dbReference type="PANTHER" id="PTHR45527">
    <property type="entry name" value="NONRIBOSOMAL PEPTIDE SYNTHETASE"/>
    <property type="match status" value="1"/>
</dbReference>
<dbReference type="PANTHER" id="PTHR45527:SF1">
    <property type="entry name" value="FATTY ACID SYNTHASE"/>
    <property type="match status" value="1"/>
</dbReference>
<keyword evidence="1" id="KW-0596">Phosphopantetheine</keyword>
<reference evidence="6" key="1">
    <citation type="journal article" date="2019" name="Environ. Microbiol.">
        <title>Fungal ecological strategies reflected in gene transcription - a case study of two litter decomposers.</title>
        <authorList>
            <person name="Barbi F."/>
            <person name="Kohler A."/>
            <person name="Barry K."/>
            <person name="Baskaran P."/>
            <person name="Daum C."/>
            <person name="Fauchery L."/>
            <person name="Ihrmark K."/>
            <person name="Kuo A."/>
            <person name="LaButti K."/>
            <person name="Lipzen A."/>
            <person name="Morin E."/>
            <person name="Grigoriev I.V."/>
            <person name="Henrissat B."/>
            <person name="Lindahl B."/>
            <person name="Martin F."/>
        </authorList>
    </citation>
    <scope>NUCLEOTIDE SEQUENCE</scope>
    <source>
        <strain evidence="6">JB14</strain>
    </source>
</reference>
<dbReference type="InterPro" id="IPR023213">
    <property type="entry name" value="CAT-like_dom_sf"/>
</dbReference>
<dbReference type="GO" id="GO:0031177">
    <property type="term" value="F:phosphopantetheine binding"/>
    <property type="evidence" value="ECO:0007669"/>
    <property type="project" value="TreeGrafter"/>
</dbReference>
<dbReference type="Gene3D" id="1.10.1200.10">
    <property type="entry name" value="ACP-like"/>
    <property type="match status" value="2"/>
</dbReference>
<feature type="domain" description="Carrier" evidence="5">
    <location>
        <begin position="538"/>
        <end position="614"/>
    </location>
</feature>
<dbReference type="SUPFAM" id="SSF53474">
    <property type="entry name" value="alpha/beta-Hydrolases"/>
    <property type="match status" value="1"/>
</dbReference>
<dbReference type="Pfam" id="PF00668">
    <property type="entry name" value="Condensation"/>
    <property type="match status" value="1"/>
</dbReference>
<dbReference type="InterPro" id="IPR000873">
    <property type="entry name" value="AMP-dep_synth/lig_dom"/>
</dbReference>
<dbReference type="GO" id="GO:0016874">
    <property type="term" value="F:ligase activity"/>
    <property type="evidence" value="ECO:0007669"/>
    <property type="project" value="UniProtKB-KW"/>
</dbReference>